<accession>A0A7J5DH11</accession>
<protein>
    <submittedName>
        <fullName evidence="1">Uncharacterized protein</fullName>
    </submittedName>
</protein>
<comment type="caution">
    <text evidence="1">The sequence shown here is derived from an EMBL/GenBank/DDBJ whole genome shotgun (WGS) entry which is preliminary data.</text>
</comment>
<evidence type="ECO:0000313" key="2">
    <source>
        <dbReference type="Proteomes" id="UP000442990"/>
    </source>
</evidence>
<organism evidence="1 2">
    <name type="scientific">Streptomyces triticiradicis</name>
    <dbReference type="NCBI Taxonomy" id="2651189"/>
    <lineage>
        <taxon>Bacteria</taxon>
        <taxon>Bacillati</taxon>
        <taxon>Actinomycetota</taxon>
        <taxon>Actinomycetes</taxon>
        <taxon>Kitasatosporales</taxon>
        <taxon>Streptomycetaceae</taxon>
        <taxon>Streptomyces</taxon>
    </lineage>
</organism>
<gene>
    <name evidence="1" type="ORF">F8144_15925</name>
</gene>
<proteinExistence type="predicted"/>
<keyword evidence="2" id="KW-1185">Reference proteome</keyword>
<dbReference type="RefSeq" id="WP_151469982.1">
    <property type="nucleotide sequence ID" value="NZ_WBKG01000011.1"/>
</dbReference>
<dbReference type="EMBL" id="WBKG01000011">
    <property type="protein sequence ID" value="KAB1987915.1"/>
    <property type="molecule type" value="Genomic_DNA"/>
</dbReference>
<dbReference type="AlphaFoldDB" id="A0A7J5DH11"/>
<dbReference type="Proteomes" id="UP000442990">
    <property type="component" value="Unassembled WGS sequence"/>
</dbReference>
<reference evidence="1 2" key="1">
    <citation type="submission" date="2019-09" db="EMBL/GenBank/DDBJ databases">
        <title>Isolation and identification of active actinomycetes.</title>
        <authorList>
            <person name="Yu Z."/>
            <person name="Han C."/>
            <person name="Yu B."/>
        </authorList>
    </citation>
    <scope>NUCLEOTIDE SEQUENCE [LARGE SCALE GENOMIC DNA]</scope>
    <source>
        <strain evidence="1 2">NEAU-H2</strain>
    </source>
</reference>
<evidence type="ECO:0000313" key="1">
    <source>
        <dbReference type="EMBL" id="KAB1987915.1"/>
    </source>
</evidence>
<sequence>MGNSRAYPVFRTSDAVEAWTQALRLKALLEECDDEVILMAEVLTVEDTRRMAAVLPDARFDYVDPPMDPVTHDYADFDLTITAAEDSELEPELPLEVLHYVQPGIVEERFVRAVGKGMASIGWGGRWPDDAEAERPGVAGYDGVEVVFNGDDVSLSQPADHHTVFVHVDKWGDLPRARKLAAHLDSTVLGDAQIGW</sequence>
<name>A0A7J5DH11_9ACTN</name>